<feature type="transmembrane region" description="Helical" evidence="1">
    <location>
        <begin position="174"/>
        <end position="191"/>
    </location>
</feature>
<protein>
    <recommendedName>
        <fullName evidence="4">Tetratricopeptide repeat-containing protein</fullName>
    </recommendedName>
</protein>
<feature type="transmembrane region" description="Helical" evidence="1">
    <location>
        <begin position="382"/>
        <end position="403"/>
    </location>
</feature>
<dbReference type="RefSeq" id="WP_241273580.1">
    <property type="nucleotide sequence ID" value="NZ_JAKZGS010000002.1"/>
</dbReference>
<dbReference type="InterPro" id="IPR011990">
    <property type="entry name" value="TPR-like_helical_dom_sf"/>
</dbReference>
<dbReference type="SUPFAM" id="SSF48452">
    <property type="entry name" value="TPR-like"/>
    <property type="match status" value="1"/>
</dbReference>
<feature type="transmembrane region" description="Helical" evidence="1">
    <location>
        <begin position="145"/>
        <end position="165"/>
    </location>
</feature>
<evidence type="ECO:0000256" key="1">
    <source>
        <dbReference type="SAM" id="Phobius"/>
    </source>
</evidence>
<organism evidence="2 3">
    <name type="scientific">Belliella calami</name>
    <dbReference type="NCBI Taxonomy" id="2923436"/>
    <lineage>
        <taxon>Bacteria</taxon>
        <taxon>Pseudomonadati</taxon>
        <taxon>Bacteroidota</taxon>
        <taxon>Cytophagia</taxon>
        <taxon>Cytophagales</taxon>
        <taxon>Cyclobacteriaceae</taxon>
        <taxon>Belliella</taxon>
    </lineage>
</organism>
<dbReference type="EMBL" id="JAKZGS010000002">
    <property type="protein sequence ID" value="MCH7397072.1"/>
    <property type="molecule type" value="Genomic_DNA"/>
</dbReference>
<evidence type="ECO:0000313" key="3">
    <source>
        <dbReference type="Proteomes" id="UP001165488"/>
    </source>
</evidence>
<reference evidence="2" key="1">
    <citation type="submission" date="2022-03" db="EMBL/GenBank/DDBJ databases">
        <title>De novo assembled genomes of Belliella spp. (Cyclobacteriaceae) strains.</title>
        <authorList>
            <person name="Szabo A."/>
            <person name="Korponai K."/>
            <person name="Felfoldi T."/>
        </authorList>
    </citation>
    <scope>NUCLEOTIDE SEQUENCE</scope>
    <source>
        <strain evidence="2">DSM 107340</strain>
    </source>
</reference>
<evidence type="ECO:0000313" key="2">
    <source>
        <dbReference type="EMBL" id="MCH7397072.1"/>
    </source>
</evidence>
<dbReference type="Proteomes" id="UP001165488">
    <property type="component" value="Unassembled WGS sequence"/>
</dbReference>
<keyword evidence="3" id="KW-1185">Reference proteome</keyword>
<feature type="transmembrane region" description="Helical" evidence="1">
    <location>
        <begin position="344"/>
        <end position="361"/>
    </location>
</feature>
<feature type="transmembrane region" description="Helical" evidence="1">
    <location>
        <begin position="90"/>
        <end position="109"/>
    </location>
</feature>
<accession>A0ABS9UKC3</accession>
<sequence length="936" mass="106809">MSVKTFRNLENLLLKGLPSIIALLGGLFLLLSLFVWDKASMPILPGVFAESISVPLHFYKLGTEIINLDIDNFLVFQNFESLPPILNTEFGLFFGGLVVLFLCYGLTLISTLKKMYFIAGSAGSIFFFTFSGINGLNIGGLSTNYPLIILLLGALSPVAIIHFFLENWSLSKRFFLVSTSLIATIFLLTQITEIEAASLYLSENITLPVAFLAVIFMLHIGHAVISSASIFLIKLNQGVKLKITWHITIISIVYFFLVLFTLFDTMGEINLPFPTLPPLVIMLVAGVLGYYILDFKLTQTPQAFDQPLIGKSFYLIGLGATTWVWGKAIYTYNQPLIEFFNHTFLYGQIALSLLFFAYLLTNFSSILNNGEPLEKVIFKPQFFAYFHMRIGSIMFLVILVIFADAVIAVQLKSASLNLSADYYYQTERPQHARILYENSWKNYFKNDRAKNSVAHLYLQDKQQNMALRHLEESFDFAPNVPNILLLSSRLHQADKIVEAIFYLEKGLEYFPEDAKLSNNLALLYSKINKPNQAIEVLNSTLNDQKTIIANKLALEVKHNLESKTSLAPSQDLIGQINALAKANKLGNYTDFVLDTDNLPDQFVLKSSALRNQYTNQIAKSYEIDLINLNNLIKIQQSSYEQRNYWETRVIRTFQDQRINETLKFLSGASFSFPNHAAKYHVMSAEILASQLDFEKAALELTIAAVDGYLSFKPHHLAILYFSGKTAEAQALQQKQGVKFPKWMEWNEKGELLENDQTKFFEILSIFHQSTKEKLLLSIEELTTKNFKSDLANYLMLYKSHWLVKMDFDYLEKLLTQGENAIWTKEEFEELTVVLEKGKNEIQSEKIHKILKPEISKTKNAYVTPLIFQALAEEKEALKRYEILQESIQFNKDPILWMAYVKESRNNGLGNYGTKALEDMSKWLSNEELEKLMIENL</sequence>
<keyword evidence="1" id="KW-0812">Transmembrane</keyword>
<keyword evidence="1" id="KW-0472">Membrane</keyword>
<proteinExistence type="predicted"/>
<name>A0ABS9UKC3_9BACT</name>
<dbReference type="Pfam" id="PF14559">
    <property type="entry name" value="TPR_19"/>
    <property type="match status" value="1"/>
</dbReference>
<feature type="transmembrane region" description="Helical" evidence="1">
    <location>
        <begin position="211"/>
        <end position="233"/>
    </location>
</feature>
<feature type="transmembrane region" description="Helical" evidence="1">
    <location>
        <begin position="275"/>
        <end position="293"/>
    </location>
</feature>
<comment type="caution">
    <text evidence="2">The sequence shown here is derived from an EMBL/GenBank/DDBJ whole genome shotgun (WGS) entry which is preliminary data.</text>
</comment>
<evidence type="ECO:0008006" key="4">
    <source>
        <dbReference type="Google" id="ProtNLM"/>
    </source>
</evidence>
<feature type="transmembrane region" description="Helical" evidence="1">
    <location>
        <begin position="116"/>
        <end position="133"/>
    </location>
</feature>
<feature type="transmembrane region" description="Helical" evidence="1">
    <location>
        <begin position="313"/>
        <end position="332"/>
    </location>
</feature>
<gene>
    <name evidence="2" type="ORF">MM236_03690</name>
</gene>
<keyword evidence="1" id="KW-1133">Transmembrane helix</keyword>
<feature type="transmembrane region" description="Helical" evidence="1">
    <location>
        <begin position="245"/>
        <end position="263"/>
    </location>
</feature>
<feature type="transmembrane region" description="Helical" evidence="1">
    <location>
        <begin position="12"/>
        <end position="36"/>
    </location>
</feature>
<dbReference type="Gene3D" id="1.25.40.10">
    <property type="entry name" value="Tetratricopeptide repeat domain"/>
    <property type="match status" value="1"/>
</dbReference>